<reference evidence="3 4" key="1">
    <citation type="submission" date="2016-10" db="EMBL/GenBank/DDBJ databases">
        <authorList>
            <person name="de Groot N.N."/>
        </authorList>
    </citation>
    <scope>NUCLEOTIDE SEQUENCE [LARGE SCALE GENOMIC DNA]</scope>
    <source>
        <strain evidence="3 4">DSM 22788</strain>
    </source>
</reference>
<feature type="compositionally biased region" description="Low complexity" evidence="1">
    <location>
        <begin position="332"/>
        <end position="368"/>
    </location>
</feature>
<dbReference type="EMBL" id="FNKB01000001">
    <property type="protein sequence ID" value="SDQ15263.1"/>
    <property type="molecule type" value="Genomic_DNA"/>
</dbReference>
<accession>A0A1H0YJI3</accession>
<dbReference type="RefSeq" id="WP_010155276.1">
    <property type="nucleotide sequence ID" value="NZ_FNKB01000001.1"/>
</dbReference>
<feature type="region of interest" description="Disordered" evidence="1">
    <location>
        <begin position="332"/>
        <end position="464"/>
    </location>
</feature>
<feature type="transmembrane region" description="Helical" evidence="2">
    <location>
        <begin position="255"/>
        <end position="280"/>
    </location>
</feature>
<feature type="compositionally biased region" description="Gly residues" evidence="1">
    <location>
        <begin position="369"/>
        <end position="422"/>
    </location>
</feature>
<evidence type="ECO:0000313" key="4">
    <source>
        <dbReference type="Proteomes" id="UP000182690"/>
    </source>
</evidence>
<evidence type="ECO:0008006" key="5">
    <source>
        <dbReference type="Google" id="ProtNLM"/>
    </source>
</evidence>
<protein>
    <recommendedName>
        <fullName evidence="5">TrbL/VirB6 plasmid conjugal transfer protein</fullName>
    </recommendedName>
</protein>
<feature type="compositionally biased region" description="Low complexity" evidence="1">
    <location>
        <begin position="423"/>
        <end position="437"/>
    </location>
</feature>
<dbReference type="Proteomes" id="UP000182690">
    <property type="component" value="Unassembled WGS sequence"/>
</dbReference>
<name>A0A1H0YJI3_9MICO</name>
<dbReference type="STRING" id="1079994.SAMN04488565_0929"/>
<gene>
    <name evidence="3" type="ORF">SAMN04488565_0929</name>
</gene>
<evidence type="ECO:0000256" key="1">
    <source>
        <dbReference type="SAM" id="MobiDB-lite"/>
    </source>
</evidence>
<feature type="transmembrane region" description="Helical" evidence="2">
    <location>
        <begin position="221"/>
        <end position="243"/>
    </location>
</feature>
<keyword evidence="2" id="KW-0812">Transmembrane</keyword>
<feature type="transmembrane region" description="Helical" evidence="2">
    <location>
        <begin position="167"/>
        <end position="188"/>
    </location>
</feature>
<sequence>MYVLEDQIELGCTPGLDYPICVSAESTARGMGTFIGWLAQTVLGSQEFAPGTTLWDNAIGEASNWFAIAIVVMLITGIVGVSTGMLSMKGRRLWVSVLSIAAAIPSTFLSLALGGELLAISDQLSELALKRIGGEDGFENLFRTVVQGGTGSDVGGAALTLTGLSSAVPMILMLIGILLGLLLMSFALAFRNLGLMVLIAFSPLAFMAVPMRGGWGIAKKWAMAGIALLLAKPLMFGILAMLLKTSDGMALFSPQTLTVMTGLFVVSFMPMMSYSFFAFLGSGNENMAGQGMAGQAGQKASAPVQRAAGAASSKIGAGAAGAAGAVFKTSKSTTSTSSQASSSPISSKGQQGDAAGKSDASAAAKNGAATGGGATPAGTPNGGGGARGGNAPSGGAPGGGAPGGAGGGRSGAPAPAGGGGGAPVNASGSSSTRSPQVPSAPAPSAPGGGSTPQPKPGTPATPKW</sequence>
<evidence type="ECO:0000256" key="2">
    <source>
        <dbReference type="SAM" id="Phobius"/>
    </source>
</evidence>
<feature type="compositionally biased region" description="Pro residues" evidence="1">
    <location>
        <begin position="453"/>
        <end position="464"/>
    </location>
</feature>
<organism evidence="3 4">
    <name type="scientific">Leucobacter chromiiresistens</name>
    <dbReference type="NCBI Taxonomy" id="1079994"/>
    <lineage>
        <taxon>Bacteria</taxon>
        <taxon>Bacillati</taxon>
        <taxon>Actinomycetota</taxon>
        <taxon>Actinomycetes</taxon>
        <taxon>Micrococcales</taxon>
        <taxon>Microbacteriaceae</taxon>
        <taxon>Leucobacter</taxon>
    </lineage>
</organism>
<dbReference type="AlphaFoldDB" id="A0A1H0YJI3"/>
<feature type="transmembrane region" description="Helical" evidence="2">
    <location>
        <begin position="195"/>
        <end position="215"/>
    </location>
</feature>
<feature type="transmembrane region" description="Helical" evidence="2">
    <location>
        <begin position="93"/>
        <end position="113"/>
    </location>
</feature>
<keyword evidence="2" id="KW-1133">Transmembrane helix</keyword>
<proteinExistence type="predicted"/>
<feature type="transmembrane region" description="Helical" evidence="2">
    <location>
        <begin position="65"/>
        <end position="86"/>
    </location>
</feature>
<keyword evidence="2" id="KW-0472">Membrane</keyword>
<evidence type="ECO:0000313" key="3">
    <source>
        <dbReference type="EMBL" id="SDQ15263.1"/>
    </source>
</evidence>